<evidence type="ECO:0000313" key="1">
    <source>
        <dbReference type="EMBL" id="MBC5863832.1"/>
    </source>
</evidence>
<reference evidence="1 2" key="1">
    <citation type="submission" date="2020-08" db="EMBL/GenBank/DDBJ databases">
        <title>Description of novel Flavobacterium F-400 isolate.</title>
        <authorList>
            <person name="Saticioglu I."/>
            <person name="Duman M."/>
            <person name="Altun S."/>
        </authorList>
    </citation>
    <scope>NUCLEOTIDE SEQUENCE [LARGE SCALE GENOMIC DNA]</scope>
    <source>
        <strain evidence="1 2">F-400</strain>
    </source>
</reference>
<gene>
    <name evidence="1" type="ORF">H8R26_10390</name>
</gene>
<accession>A0ABR7JH99</accession>
<dbReference type="InterPro" id="IPR032774">
    <property type="entry name" value="WG_beta_rep"/>
</dbReference>
<name>A0ABR7JH99_9FLAO</name>
<dbReference type="RefSeq" id="WP_166135758.1">
    <property type="nucleotide sequence ID" value="NZ_JAAOBY010000004.1"/>
</dbReference>
<sequence length="580" mass="67107">MAKRFLIVLLIAAMFFSCKKEIIVDKQVVYVRVNVDGSWGFNDSKGNVVIPLGKYAFLNPIDDHDMIYATKGNKKGYIDIHQNEIVPIIYDELDLYSEGLAAAKIKGKYGFLDRTGKEVIPFKFDQADDFNSLGLALVKKKFNYGLINKKGKTIVPFNFQEIIVLESVKLIAVCKNNKWAFYSISGKPMSSFEYDEIKFTNSSLVLVRKESKLGFLDSNLAVKIPFGKYKFATNFNKNDLAIVSVNNRYGLINLKDSQVIRAQFDSIGYLQEEYSESDSYVGFKKNSLTLFDEKGNMLIDRVRDYFKDHVKIDNKIKVIYQVQGMDGLSGVIDDRGNILIPLKYQEIERFEGLNKTVVKNNGKYGLIDSKNKIVLPIDNEYVNSYKDEKYYIIKKKEKVGIVDYNFKILFDFIYQDISPCTYDHDNRFIVKLKDKYGVINRMGKVIIPFEYSEMSNWVEYGPGSNYHFVTKNEKFGLITKEGKVVIPAVYDKLYYLTDQSVILLKNGKYGVVTLQNRLVIPFEYEMICSPSNYPNKIVNEFYVQKKERFFVINNKNEVIRNKISALEKEMIDMEMKFLKQ</sequence>
<organism evidence="1 2">
    <name type="scientific">Flavobacterium turcicum</name>
    <dbReference type="NCBI Taxonomy" id="2764718"/>
    <lineage>
        <taxon>Bacteria</taxon>
        <taxon>Pseudomonadati</taxon>
        <taxon>Bacteroidota</taxon>
        <taxon>Flavobacteriia</taxon>
        <taxon>Flavobacteriales</taxon>
        <taxon>Flavobacteriaceae</taxon>
        <taxon>Flavobacterium</taxon>
    </lineage>
</organism>
<dbReference type="EMBL" id="JACRUM010000005">
    <property type="protein sequence ID" value="MBC5863832.1"/>
    <property type="molecule type" value="Genomic_DNA"/>
</dbReference>
<evidence type="ECO:0000313" key="2">
    <source>
        <dbReference type="Proteomes" id="UP000621670"/>
    </source>
</evidence>
<dbReference type="Proteomes" id="UP000621670">
    <property type="component" value="Unassembled WGS sequence"/>
</dbReference>
<dbReference type="PANTHER" id="PTHR37841:SF1">
    <property type="entry name" value="DUF3298 DOMAIN-CONTAINING PROTEIN"/>
    <property type="match status" value="1"/>
</dbReference>
<proteinExistence type="predicted"/>
<dbReference type="Pfam" id="PF14903">
    <property type="entry name" value="WG_beta_rep"/>
    <property type="match status" value="7"/>
</dbReference>
<dbReference type="PROSITE" id="PS51257">
    <property type="entry name" value="PROKAR_LIPOPROTEIN"/>
    <property type="match status" value="1"/>
</dbReference>
<keyword evidence="2" id="KW-1185">Reference proteome</keyword>
<comment type="caution">
    <text evidence="1">The sequence shown here is derived from an EMBL/GenBank/DDBJ whole genome shotgun (WGS) entry which is preliminary data.</text>
</comment>
<dbReference type="PANTHER" id="PTHR37841">
    <property type="entry name" value="GLR2918 PROTEIN"/>
    <property type="match status" value="1"/>
</dbReference>
<protein>
    <submittedName>
        <fullName evidence="1">WG repeat-containing protein</fullName>
    </submittedName>
</protein>